<name>A0AAN7RPV7_MYCAM</name>
<dbReference type="AlphaFoldDB" id="A0AAN7RPV7"/>
<evidence type="ECO:0000256" key="1">
    <source>
        <dbReference type="SAM" id="MobiDB-lite"/>
    </source>
</evidence>
<keyword evidence="3" id="KW-1185">Reference proteome</keyword>
<reference evidence="2 3" key="1">
    <citation type="journal article" date="2023" name="J. Hered.">
        <title>Chromosome-level genome of the wood stork (Mycteria americana) provides insight into avian chromosome evolution.</title>
        <authorList>
            <person name="Flamio R. Jr."/>
            <person name="Ramstad K.M."/>
        </authorList>
    </citation>
    <scope>NUCLEOTIDE SEQUENCE [LARGE SCALE GENOMIC DNA]</scope>
    <source>
        <strain evidence="2">JAX WOST 10</strain>
    </source>
</reference>
<evidence type="ECO:0000313" key="3">
    <source>
        <dbReference type="Proteomes" id="UP001333110"/>
    </source>
</evidence>
<sequence length="134" mass="14833">MDPAQHLHPMPGSPTPRPSSCDRRACSDRTRGLNEGGVRLDIGKKCLTMRVVRHWHRLPTEAVDAPSLEAFKVRLDGALSNLIQWKMSLPTAGGLDWIIFEGPFQPKPLCDSVCLPTIEHLIRPTTPPGHTTIL</sequence>
<feature type="region of interest" description="Disordered" evidence="1">
    <location>
        <begin position="1"/>
        <end position="25"/>
    </location>
</feature>
<protein>
    <submittedName>
        <fullName evidence="2">Uncharacterized protein</fullName>
    </submittedName>
</protein>
<evidence type="ECO:0000313" key="2">
    <source>
        <dbReference type="EMBL" id="KAK4812297.1"/>
    </source>
</evidence>
<accession>A0AAN7RPV7</accession>
<dbReference type="EMBL" id="JAUNZN010000015">
    <property type="protein sequence ID" value="KAK4812297.1"/>
    <property type="molecule type" value="Genomic_DNA"/>
</dbReference>
<dbReference type="Proteomes" id="UP001333110">
    <property type="component" value="Unassembled WGS sequence"/>
</dbReference>
<comment type="caution">
    <text evidence="2">The sequence shown here is derived from an EMBL/GenBank/DDBJ whole genome shotgun (WGS) entry which is preliminary data.</text>
</comment>
<gene>
    <name evidence="2" type="ORF">QYF61_014083</name>
</gene>
<proteinExistence type="predicted"/>
<organism evidence="2 3">
    <name type="scientific">Mycteria americana</name>
    <name type="common">Wood stork</name>
    <dbReference type="NCBI Taxonomy" id="33587"/>
    <lineage>
        <taxon>Eukaryota</taxon>
        <taxon>Metazoa</taxon>
        <taxon>Chordata</taxon>
        <taxon>Craniata</taxon>
        <taxon>Vertebrata</taxon>
        <taxon>Euteleostomi</taxon>
        <taxon>Archelosauria</taxon>
        <taxon>Archosauria</taxon>
        <taxon>Dinosauria</taxon>
        <taxon>Saurischia</taxon>
        <taxon>Theropoda</taxon>
        <taxon>Coelurosauria</taxon>
        <taxon>Aves</taxon>
        <taxon>Neognathae</taxon>
        <taxon>Neoaves</taxon>
        <taxon>Aequornithes</taxon>
        <taxon>Ciconiiformes</taxon>
        <taxon>Ciconiidae</taxon>
        <taxon>Mycteria</taxon>
    </lineage>
</organism>